<evidence type="ECO:0000313" key="2">
    <source>
        <dbReference type="EMBL" id="GJN92949.1"/>
    </source>
</evidence>
<reference evidence="2 3" key="1">
    <citation type="submission" date="2021-12" db="EMBL/GenBank/DDBJ databases">
        <title>High titer production of polyol ester of fatty acids by Rhodotorula paludigena BS15 towards product separation-free biomass refinery.</title>
        <authorList>
            <person name="Mano J."/>
            <person name="Ono H."/>
            <person name="Tanaka T."/>
            <person name="Naito K."/>
            <person name="Sushida H."/>
            <person name="Ike M."/>
            <person name="Tokuyasu K."/>
            <person name="Kitaoka M."/>
        </authorList>
    </citation>
    <scope>NUCLEOTIDE SEQUENCE [LARGE SCALE GENOMIC DNA]</scope>
    <source>
        <strain evidence="2 3">BS15</strain>
    </source>
</reference>
<dbReference type="AlphaFoldDB" id="A0AAV5GQZ2"/>
<feature type="region of interest" description="Disordered" evidence="1">
    <location>
        <begin position="226"/>
        <end position="246"/>
    </location>
</feature>
<organism evidence="2 3">
    <name type="scientific">Rhodotorula paludigena</name>
    <dbReference type="NCBI Taxonomy" id="86838"/>
    <lineage>
        <taxon>Eukaryota</taxon>
        <taxon>Fungi</taxon>
        <taxon>Dikarya</taxon>
        <taxon>Basidiomycota</taxon>
        <taxon>Pucciniomycotina</taxon>
        <taxon>Microbotryomycetes</taxon>
        <taxon>Sporidiobolales</taxon>
        <taxon>Sporidiobolaceae</taxon>
        <taxon>Rhodotorula</taxon>
    </lineage>
</organism>
<dbReference type="EMBL" id="BQKY01000012">
    <property type="protein sequence ID" value="GJN92949.1"/>
    <property type="molecule type" value="Genomic_DNA"/>
</dbReference>
<evidence type="ECO:0000256" key="1">
    <source>
        <dbReference type="SAM" id="MobiDB-lite"/>
    </source>
</evidence>
<accession>A0AAV5GQZ2</accession>
<feature type="region of interest" description="Disordered" evidence="1">
    <location>
        <begin position="177"/>
        <end position="197"/>
    </location>
</feature>
<dbReference type="Proteomes" id="UP001342314">
    <property type="component" value="Unassembled WGS sequence"/>
</dbReference>
<protein>
    <submittedName>
        <fullName evidence="2">Uncharacterized protein</fullName>
    </submittedName>
</protein>
<comment type="caution">
    <text evidence="2">The sequence shown here is derived from an EMBL/GenBank/DDBJ whole genome shotgun (WGS) entry which is preliminary data.</text>
</comment>
<name>A0AAV5GQZ2_9BASI</name>
<sequence length="352" mass="37345">MTGATCSLGPQGLLRFELDNVGYSTTLGGLAPVFDLWVPLSIARDVADELDRLDELAALLEWETRQAYSVEDKEEGGLVHNWKIGANWLDPQDYSTASMLSFDALWCKLVEWTSPSSPADTKMSGGADLTPYYLFSTLVPLLHLQDLLPRPPSPSAAPSVNPLSSLSYLPSLPPLSRASLLPPPPGTEERGGDAAPVPPNAGLYLVDAICRIALHEYCTGAEPAPSGAHGALAGQRGQEGARSTTAAQTWADQVDERLEALELRSEGVLSGQEATPEDEEAGKAEELEAQRARLARIEAGVQRLVAQSTATLRTGTSAPPAVNRGVLVQQWRMLVGVFVAGVAVGAGLAMQT</sequence>
<keyword evidence="3" id="KW-1185">Reference proteome</keyword>
<proteinExistence type="predicted"/>
<evidence type="ECO:0000313" key="3">
    <source>
        <dbReference type="Proteomes" id="UP001342314"/>
    </source>
</evidence>
<gene>
    <name evidence="2" type="ORF">Rhopal_005993-T1</name>
</gene>